<dbReference type="RefSeq" id="WP_058401068.1">
    <property type="nucleotide sequence ID" value="NZ_LKCI01000019.1"/>
</dbReference>
<organism evidence="1 2">
    <name type="scientific">Pseudomonas savastanoi</name>
    <name type="common">Pseudomonas syringae pv. savastanoi</name>
    <dbReference type="NCBI Taxonomy" id="29438"/>
    <lineage>
        <taxon>Bacteria</taxon>
        <taxon>Pseudomonadati</taxon>
        <taxon>Pseudomonadota</taxon>
        <taxon>Gammaproteobacteria</taxon>
        <taxon>Pseudomonadales</taxon>
        <taxon>Pseudomonadaceae</taxon>
        <taxon>Pseudomonas</taxon>
    </lineage>
</organism>
<reference evidence="1 2" key="1">
    <citation type="submission" date="2015-09" db="EMBL/GenBank/DDBJ databases">
        <title>Genome sequence of ICMP 19499.</title>
        <authorList>
            <person name="Visnovsky S.B."/>
            <person name="Lu A."/>
            <person name="Panda P."/>
            <person name="Pitman A.R."/>
        </authorList>
    </citation>
    <scope>NUCLEOTIDE SEQUENCE [LARGE SCALE GENOMIC DNA]</scope>
    <source>
        <strain evidence="1 2">ICMP 19499</strain>
    </source>
</reference>
<evidence type="ECO:0000313" key="1">
    <source>
        <dbReference type="EMBL" id="KTC60149.1"/>
    </source>
</evidence>
<evidence type="ECO:0000313" key="2">
    <source>
        <dbReference type="Proteomes" id="UP000054513"/>
    </source>
</evidence>
<proteinExistence type="predicted"/>
<dbReference type="Proteomes" id="UP000054513">
    <property type="component" value="Unassembled WGS sequence"/>
</dbReference>
<dbReference type="EMBL" id="LKCI01000019">
    <property type="protein sequence ID" value="KTC60149.1"/>
    <property type="molecule type" value="Genomic_DNA"/>
</dbReference>
<dbReference type="AlphaFoldDB" id="A0AAW3M1T3"/>
<name>A0AAW3M1T3_PSESS</name>
<accession>A0AAW3M1T3</accession>
<gene>
    <name evidence="1" type="ORF">AO287_17815</name>
</gene>
<protein>
    <submittedName>
        <fullName evidence="1">Uncharacterized protein</fullName>
    </submittedName>
</protein>
<sequence length="123" mass="13061">MATKITVGQIVDCGIGIGISESWDSDMKISVGRIDRCKIAILQGDPIAAMAALSIPQGVPRDEVREVLHSLAEAGDVTEEEKASLVKRSKFWAHVKDLSEAAAIVKGLVSLAASSLKDFDSIL</sequence>
<comment type="caution">
    <text evidence="1">The sequence shown here is derived from an EMBL/GenBank/DDBJ whole genome shotgun (WGS) entry which is preliminary data.</text>
</comment>